<reference evidence="1 2" key="1">
    <citation type="submission" date="2018-12" db="EMBL/GenBank/DDBJ databases">
        <authorList>
            <person name="Chong R.A."/>
        </authorList>
    </citation>
    <scope>NUCLEOTIDE SEQUENCE [LARGE SCALE GENOMIC DNA]</scope>
    <source>
        <strain evidence="1 2">Ala</strain>
    </source>
</reference>
<dbReference type="GO" id="GO:0044780">
    <property type="term" value="P:bacterial-type flagellum assembly"/>
    <property type="evidence" value="ECO:0007669"/>
    <property type="project" value="InterPro"/>
</dbReference>
<accession>A0A4D6XQ45</accession>
<dbReference type="Pfam" id="PF05130">
    <property type="entry name" value="FlgN"/>
    <property type="match status" value="1"/>
</dbReference>
<name>A0A4D6XQ45_9GAMM</name>
<dbReference type="Proteomes" id="UP000298660">
    <property type="component" value="Chromosome"/>
</dbReference>
<dbReference type="RefSeq" id="WP_158339515.1">
    <property type="nucleotide sequence ID" value="NZ_CP034891.1"/>
</dbReference>
<gene>
    <name evidence="1" type="ORF">D9V61_01705</name>
</gene>
<keyword evidence="1" id="KW-0966">Cell projection</keyword>
<dbReference type="EMBL" id="CP034891">
    <property type="protein sequence ID" value="QCI17729.1"/>
    <property type="molecule type" value="Genomic_DNA"/>
</dbReference>
<evidence type="ECO:0000313" key="1">
    <source>
        <dbReference type="EMBL" id="QCI17729.1"/>
    </source>
</evidence>
<keyword evidence="1" id="KW-0969">Cilium</keyword>
<protein>
    <submittedName>
        <fullName evidence="1">Flagellar biosynthesis protein FlgN</fullName>
    </submittedName>
</protein>
<dbReference type="InterPro" id="IPR007809">
    <property type="entry name" value="FlgN-like"/>
</dbReference>
<evidence type="ECO:0000313" key="2">
    <source>
        <dbReference type="Proteomes" id="UP000298660"/>
    </source>
</evidence>
<reference evidence="1 2" key="2">
    <citation type="submission" date="2019-05" db="EMBL/GenBank/DDBJ databases">
        <title>Genome evolution of the obligate endosymbiont Buchnera aphidicola.</title>
        <authorList>
            <person name="Moran N.A."/>
        </authorList>
    </citation>
    <scope>NUCLEOTIDE SEQUENCE [LARGE SCALE GENOMIC DNA]</scope>
    <source>
        <strain evidence="1 2">Ala</strain>
    </source>
</reference>
<sequence length="135" mass="16371">MKKLIKTINEIENILTSLEVVLKKEYHNLLNPKISIIDNLESIEEKKILFKKYIILNQDRLFLEKKYHIFAPYQNNNELNNNWNNILKKFYLLKELNFKNKILINKRYHLNQCFLELFSTYKTAITYNFNGNVKI</sequence>
<dbReference type="AlphaFoldDB" id="A0A4D6XQ45"/>
<dbReference type="OrthoDB" id="6554581at2"/>
<organism evidence="1 2">
    <name type="scientific">Buchnera aphidicola</name>
    <name type="common">Acyrthosiphon lactucae</name>
    <dbReference type="NCBI Taxonomy" id="1241832"/>
    <lineage>
        <taxon>Bacteria</taxon>
        <taxon>Pseudomonadati</taxon>
        <taxon>Pseudomonadota</taxon>
        <taxon>Gammaproteobacteria</taxon>
        <taxon>Enterobacterales</taxon>
        <taxon>Erwiniaceae</taxon>
        <taxon>Buchnera</taxon>
    </lineage>
</organism>
<keyword evidence="1" id="KW-0282">Flagellum</keyword>
<proteinExistence type="predicted"/>